<feature type="region of interest" description="Disordered" evidence="1">
    <location>
        <begin position="1405"/>
        <end position="1488"/>
    </location>
</feature>
<feature type="compositionally biased region" description="Polar residues" evidence="1">
    <location>
        <begin position="1163"/>
        <end position="1172"/>
    </location>
</feature>
<accession>A0A409VST6</accession>
<dbReference type="InParanoid" id="A0A409VST6"/>
<feature type="compositionally biased region" description="Polar residues" evidence="1">
    <location>
        <begin position="678"/>
        <end position="689"/>
    </location>
</feature>
<feature type="region of interest" description="Disordered" evidence="1">
    <location>
        <begin position="849"/>
        <end position="972"/>
    </location>
</feature>
<name>A0A409VST6_9AGAR</name>
<evidence type="ECO:0000256" key="1">
    <source>
        <dbReference type="SAM" id="MobiDB-lite"/>
    </source>
</evidence>
<feature type="region of interest" description="Disordered" evidence="1">
    <location>
        <begin position="1829"/>
        <end position="1875"/>
    </location>
</feature>
<feature type="compositionally biased region" description="Low complexity" evidence="1">
    <location>
        <begin position="1920"/>
        <end position="1953"/>
    </location>
</feature>
<feature type="region of interest" description="Disordered" evidence="1">
    <location>
        <begin position="1720"/>
        <end position="1815"/>
    </location>
</feature>
<feature type="compositionally biased region" description="Basic and acidic residues" evidence="1">
    <location>
        <begin position="1532"/>
        <end position="1550"/>
    </location>
</feature>
<feature type="compositionally biased region" description="Low complexity" evidence="1">
    <location>
        <begin position="1973"/>
        <end position="1986"/>
    </location>
</feature>
<sequence>MERKKQKLIPLACRFVPFDQWFITHVDPTWKIKHIKQIILAKCLALPFDPRQLAREAAESGARRPPSPITFAPDESQRPASPVQFITPRELRKKRSMGVAFTGYAQGLSGIEPDSEGSASAEGGRRSGSAEGGDVGADGDLEGFGEEGYDEDDEWDDEEDSAPVGGGLVGPAAAGKRSSVVMGGRVQVPGVATAWAASPPVGSTPASTSAAIPTSPTKIRKKFNPLAKIAASSFTASTSAPPAPPPAPAAPPDPSPSTALVVYHPQPDPESKQIYTGFHTLVRFSTSQILEEDIPVSWYDLLPHELVELHASVLPLSFAMSVKLPQHLLSPAEMLRELEERDAQLLEKVKAASKSKGRSNTTNANANEDQSTPPQGLSSALTLVALQRHDPKVYAQPYWEGWVRALRFISRSEVDRKATQSASTAPSSNTHASSSAAAGSKSPGGSSYPHHGQQHAMGMASASASASGNLAGGLFGALAGEASSELFKGPQGREVVPASSNSGAGASGGAQSGPQGKTTTTYEWRDRYLIIREGVAYLLRSRDDHTGVHFLPFSHLMGLSDVEGIGRVLKSKMARSTTSVNSNTGSSSTAGPPGNAASPSRSRPPRQSRGASATRAEGPTVERSRKRRSSSLPRSSTSTAKDYRRGGAADTKGTVTQPSTQRSASTVKDNRQRLQPGPSKSGSRSTQTDAAKHRKETDEEIKKRHEKEIEPLMHWDDLGFSLWPKKDKDKGKGKEGDKGKEADRGRDREKKGDRIGETSWKGKDREVQSDHQRSRGEHHSRHGRDRDRDRERDKEAERNRQQREQLKAKKAERTFIPQSKEEAEAHGMKIVCAKFRHLRQKEYEAFQKALSSQEPVKPSPVAVNANANENSTLSLPKYTSTGPSLAGDPNVYIASDGESEAGHGSSSRATHNRNVFSEDQSSSSATGVAGPPRRPSLPALVGLLGASSPSVPSSLNLTAPSPATSSLAVHSTHTNLGGSMGSASGASMAASSSAMVSAAMGAPKFMGGLFGRDKDKDKDKDPEERERRKEQKALEKGKKKALRRDKERDTGDEDEGAASSTMNWKRMWSIAGPSSSAAGKTKERESLETAATATAAREDAPPPSHRSVMPGEPEPTLNEEQEPQSRRSVSLPNLRDENAPPPSSSRPKLSLSPIKDIAVPPQDQLQSPTTAQREAEYQELLDPAQQDEEDDSDSRSLSSPVFAHSDEEDLDDELVYGGSGSRRDRMGYRYGYQRKTESEDGAPKGVTSPTSPPADPRAGSAPGPSARGDVAEVGGHVRAREGDAGPPNAPGTKELSQAKSMSTISTQQRSTKKKDDHEWVVLDMGSEHAYSSLVRILHRSFGRPLETPFVKEHIAPLDDAPTSAPSHPDNPISSPGGSSATPSTSNLSSPTQATFWSASSTLVGAADAKSMVSDRTRSLRTADSYSSMHGSLPPPSVRPPGVPPPAGSDADEEDAQSSPARRPEHPPILNALTLTKKAGKDGSSSAIHALPYPEWRIDVVQRARRHGMREAGRPLDLALHGWSSEFAEASLRERAERRTEEVQRLVREAEGEFGSDAEEGEGEDDGDGEDADEEDNEGASGDEEASEGDGRAPARFDDDSRRMSAISHVSTLNAYQMNAAAAAALANRPAAHEQAQTFELDEECNAPHHIKDQDQDQPSPKSPKAADLDDDASEYAYKYGREDEEDAIALGMESLLDDSDEDEDSEMEWVAWIMDLQRQVAAREEKRRKREEERRRAAEASEAEAEAQQSQSQSLGVAFSNPFAQDSTQPTHPPPGSEGHATASGSAPAERTLSHYESKTSLGGSSGQISIWQSQEEERRLVVENRRMMEPTATSSFNPTPQEHDTRIYVHGSGPPSSSTSLPPPPLHAYTSPRALFTKTPAQVLIQSETRVVGSDNAPLPALRRQSSRATVLSSRKSSESLAGRAARGSSDAGTPVPPSISINVSSSGPRSPQQASFSPESDATGTDGYRDAPSSSTTSLSASSPEQYQPKLVRANTHLRTPSASRMSRLYHSSSMPLGAAAAAAAATAATAGSPSTFTPSGGSVPSSPPKSGMRSASSTSTSGGPTSPPSRASIALSYPVDKPILTPEQIQQIEAETELEMQQRKERLAAARASMAVPSSSSPPPPASFVPRLSHVPIPMLRRANSASVHESGAAALRSASSPSGSGSSPGSPSNRGGK</sequence>
<feature type="region of interest" description="Disordered" evidence="1">
    <location>
        <begin position="2146"/>
        <end position="2181"/>
    </location>
</feature>
<protein>
    <submittedName>
        <fullName evidence="2">Uncharacterized protein</fullName>
    </submittedName>
</protein>
<feature type="region of interest" description="Disordered" evidence="1">
    <location>
        <begin position="234"/>
        <end position="258"/>
    </location>
</feature>
<feature type="region of interest" description="Disordered" evidence="1">
    <location>
        <begin position="576"/>
        <end position="824"/>
    </location>
</feature>
<feature type="compositionally biased region" description="Acidic residues" evidence="1">
    <location>
        <begin position="1551"/>
        <end position="1587"/>
    </location>
</feature>
<reference evidence="2 3" key="1">
    <citation type="journal article" date="2018" name="Evol. Lett.">
        <title>Horizontal gene cluster transfer increased hallucinogenic mushroom diversity.</title>
        <authorList>
            <person name="Reynolds H.T."/>
            <person name="Vijayakumar V."/>
            <person name="Gluck-Thaler E."/>
            <person name="Korotkin H.B."/>
            <person name="Matheny P.B."/>
            <person name="Slot J.C."/>
        </authorList>
    </citation>
    <scope>NUCLEOTIDE SEQUENCE [LARGE SCALE GENOMIC DNA]</scope>
    <source>
        <strain evidence="2 3">SRW20</strain>
    </source>
</reference>
<feature type="compositionally biased region" description="Acidic residues" evidence="1">
    <location>
        <begin position="137"/>
        <end position="161"/>
    </location>
</feature>
<feature type="compositionally biased region" description="Low complexity" evidence="1">
    <location>
        <begin position="421"/>
        <end position="447"/>
    </location>
</feature>
<feature type="region of interest" description="Disordered" evidence="1">
    <location>
        <begin position="1628"/>
        <end position="1681"/>
    </location>
</feature>
<evidence type="ECO:0000313" key="3">
    <source>
        <dbReference type="Proteomes" id="UP000284706"/>
    </source>
</evidence>
<organism evidence="2 3">
    <name type="scientific">Gymnopilus dilepis</name>
    <dbReference type="NCBI Taxonomy" id="231916"/>
    <lineage>
        <taxon>Eukaryota</taxon>
        <taxon>Fungi</taxon>
        <taxon>Dikarya</taxon>
        <taxon>Basidiomycota</taxon>
        <taxon>Agaricomycotina</taxon>
        <taxon>Agaricomycetes</taxon>
        <taxon>Agaricomycetidae</taxon>
        <taxon>Agaricales</taxon>
        <taxon>Agaricineae</taxon>
        <taxon>Hymenogastraceae</taxon>
        <taxon>Gymnopilus</taxon>
    </lineage>
</organism>
<feature type="compositionally biased region" description="Low complexity" evidence="1">
    <location>
        <begin position="1373"/>
        <end position="1391"/>
    </location>
</feature>
<feature type="compositionally biased region" description="Basic and acidic residues" evidence="1">
    <location>
        <begin position="1588"/>
        <end position="1602"/>
    </location>
</feature>
<feature type="compositionally biased region" description="Polar residues" evidence="1">
    <location>
        <begin position="947"/>
        <end position="972"/>
    </location>
</feature>
<dbReference type="Proteomes" id="UP000284706">
    <property type="component" value="Unassembled WGS sequence"/>
</dbReference>
<feature type="compositionally biased region" description="Pro residues" evidence="1">
    <location>
        <begin position="1432"/>
        <end position="1446"/>
    </location>
</feature>
<feature type="compositionally biased region" description="Basic and acidic residues" evidence="1">
    <location>
        <begin position="1721"/>
        <end position="1739"/>
    </location>
</feature>
<evidence type="ECO:0000313" key="2">
    <source>
        <dbReference type="EMBL" id="PPQ69331.1"/>
    </source>
</evidence>
<proteinExistence type="predicted"/>
<feature type="compositionally biased region" description="Low complexity" evidence="1">
    <location>
        <begin position="2112"/>
        <end position="2122"/>
    </location>
</feature>
<feature type="region of interest" description="Disordered" evidence="1">
    <location>
        <begin position="1352"/>
        <end position="1392"/>
    </location>
</feature>
<feature type="compositionally biased region" description="Polar residues" evidence="1">
    <location>
        <begin position="1954"/>
        <end position="1965"/>
    </location>
</feature>
<feature type="compositionally biased region" description="Low complexity" evidence="1">
    <location>
        <begin position="1852"/>
        <end position="1861"/>
    </location>
</feature>
<feature type="compositionally biased region" description="Polar residues" evidence="1">
    <location>
        <begin position="653"/>
        <end position="667"/>
    </location>
</feature>
<feature type="compositionally biased region" description="Basic and acidic residues" evidence="1">
    <location>
        <begin position="724"/>
        <end position="777"/>
    </location>
</feature>
<feature type="region of interest" description="Disordered" evidence="1">
    <location>
        <begin position="1532"/>
        <end position="1602"/>
    </location>
</feature>
<feature type="region of interest" description="Disordered" evidence="1">
    <location>
        <begin position="1689"/>
        <end position="1708"/>
    </location>
</feature>
<feature type="region of interest" description="Disordered" evidence="1">
    <location>
        <begin position="488"/>
        <end position="519"/>
    </location>
</feature>
<feature type="compositionally biased region" description="Polar residues" evidence="1">
    <location>
        <begin position="1419"/>
        <end position="1429"/>
    </location>
</feature>
<feature type="compositionally biased region" description="Low complexity" evidence="1">
    <location>
        <begin position="2014"/>
        <end position="2075"/>
    </location>
</feature>
<feature type="region of interest" description="Disordered" evidence="1">
    <location>
        <begin position="1888"/>
        <end position="2134"/>
    </location>
</feature>
<feature type="compositionally biased region" description="Low complexity" evidence="1">
    <location>
        <begin position="2154"/>
        <end position="2181"/>
    </location>
</feature>
<feature type="compositionally biased region" description="Acidic residues" evidence="1">
    <location>
        <begin position="1695"/>
        <end position="1707"/>
    </location>
</feature>
<feature type="region of interest" description="Disordered" evidence="1">
    <location>
        <begin position="107"/>
        <end position="174"/>
    </location>
</feature>
<gene>
    <name evidence="2" type="ORF">CVT26_002563</name>
</gene>
<feature type="compositionally biased region" description="Polar residues" evidence="1">
    <location>
        <begin position="1832"/>
        <end position="1841"/>
    </location>
</feature>
<feature type="compositionally biased region" description="Basic and acidic residues" evidence="1">
    <location>
        <begin position="1645"/>
        <end position="1654"/>
    </location>
</feature>
<feature type="compositionally biased region" description="Polar residues" evidence="1">
    <location>
        <begin position="358"/>
        <end position="376"/>
    </location>
</feature>
<feature type="region of interest" description="Disordered" evidence="1">
    <location>
        <begin position="419"/>
        <end position="461"/>
    </location>
</feature>
<dbReference type="STRING" id="231916.A0A409VST6"/>
<keyword evidence="3" id="KW-1185">Reference proteome</keyword>
<feature type="compositionally biased region" description="Basic and acidic residues" evidence="1">
    <location>
        <begin position="695"/>
        <end position="717"/>
    </location>
</feature>
<feature type="region of interest" description="Disordered" evidence="1">
    <location>
        <begin position="349"/>
        <end position="376"/>
    </location>
</feature>
<feature type="compositionally biased region" description="Polar residues" evidence="1">
    <location>
        <begin position="904"/>
        <end position="926"/>
    </location>
</feature>
<feature type="compositionally biased region" description="Polar residues" evidence="1">
    <location>
        <begin position="865"/>
        <end position="883"/>
    </location>
</feature>
<dbReference type="OrthoDB" id="3225203at2759"/>
<comment type="caution">
    <text evidence="2">The sequence shown here is derived from an EMBL/GenBank/DDBJ whole genome shotgun (WGS) entry which is preliminary data.</text>
</comment>
<feature type="region of interest" description="Disordered" evidence="1">
    <location>
        <begin position="56"/>
        <end position="88"/>
    </location>
</feature>
<feature type="region of interest" description="Disordered" evidence="1">
    <location>
        <begin position="1005"/>
        <end position="1317"/>
    </location>
</feature>
<feature type="compositionally biased region" description="Pro residues" evidence="1">
    <location>
        <begin position="241"/>
        <end position="255"/>
    </location>
</feature>
<feature type="compositionally biased region" description="Basic and acidic residues" evidence="1">
    <location>
        <begin position="1011"/>
        <end position="1036"/>
    </location>
</feature>
<feature type="compositionally biased region" description="Low complexity" evidence="1">
    <location>
        <begin position="576"/>
        <end position="613"/>
    </location>
</feature>
<feature type="compositionally biased region" description="Basic and acidic residues" evidence="1">
    <location>
        <begin position="784"/>
        <end position="824"/>
    </location>
</feature>
<dbReference type="EMBL" id="NHYE01005575">
    <property type="protein sequence ID" value="PPQ69331.1"/>
    <property type="molecule type" value="Genomic_DNA"/>
</dbReference>
<feature type="compositionally biased region" description="Polar residues" evidence="1">
    <location>
        <begin position="1294"/>
        <end position="1309"/>
    </location>
</feature>